<evidence type="ECO:0000313" key="1">
    <source>
        <dbReference type="EMBL" id="SVE47989.1"/>
    </source>
</evidence>
<dbReference type="EMBL" id="UINC01220187">
    <property type="protein sequence ID" value="SVE47989.1"/>
    <property type="molecule type" value="Genomic_DNA"/>
</dbReference>
<name>A0A383DUK8_9ZZZZ</name>
<dbReference type="AlphaFoldDB" id="A0A383DUK8"/>
<accession>A0A383DUK8</accession>
<proteinExistence type="predicted"/>
<sequence>MRAKDSRMLEPTKGLTEILIYSNIFFVKKRVRYQVLLFLKIQLN</sequence>
<protein>
    <submittedName>
        <fullName evidence="1">Uncharacterized protein</fullName>
    </submittedName>
</protein>
<reference evidence="1" key="1">
    <citation type="submission" date="2018-05" db="EMBL/GenBank/DDBJ databases">
        <authorList>
            <person name="Lanie J.A."/>
            <person name="Ng W.-L."/>
            <person name="Kazmierczak K.M."/>
            <person name="Andrzejewski T.M."/>
            <person name="Davidsen T.M."/>
            <person name="Wayne K.J."/>
            <person name="Tettelin H."/>
            <person name="Glass J.I."/>
            <person name="Rusch D."/>
            <person name="Podicherti R."/>
            <person name="Tsui H.-C.T."/>
            <person name="Winkler M.E."/>
        </authorList>
    </citation>
    <scope>NUCLEOTIDE SEQUENCE</scope>
</reference>
<gene>
    <name evidence="1" type="ORF">METZ01_LOCUS500843</name>
</gene>
<organism evidence="1">
    <name type="scientific">marine metagenome</name>
    <dbReference type="NCBI Taxonomy" id="408172"/>
    <lineage>
        <taxon>unclassified sequences</taxon>
        <taxon>metagenomes</taxon>
        <taxon>ecological metagenomes</taxon>
    </lineage>
</organism>